<dbReference type="InterPro" id="IPR054609">
    <property type="entry name" value="PF0864-like_C"/>
</dbReference>
<dbReference type="SUPFAM" id="SSF54909">
    <property type="entry name" value="Dimeric alpha+beta barrel"/>
    <property type="match status" value="1"/>
</dbReference>
<reference evidence="5" key="1">
    <citation type="submission" date="2011-08" db="EMBL/GenBank/DDBJ databases">
        <title>Complete sequence of chromosome of Streptomyces violaceusniger Tu 4113.</title>
        <authorList>
            <consortium name="US DOE Joint Genome Institute"/>
            <person name="Lucas S."/>
            <person name="Han J."/>
            <person name="Lapidus A."/>
            <person name="Cheng J.-F."/>
            <person name="Goodwin L."/>
            <person name="Pitluck S."/>
            <person name="Peters L."/>
            <person name="Ivanova N."/>
            <person name="Daligault H."/>
            <person name="Detter J.C."/>
            <person name="Han C."/>
            <person name="Tapia R."/>
            <person name="Land M."/>
            <person name="Hauser L."/>
            <person name="Kyrpides N."/>
            <person name="Ivanova N."/>
            <person name="Pagani I."/>
            <person name="Hagen A."/>
            <person name="Katz L."/>
            <person name="Fiedler H.-P."/>
            <person name="Keasling J."/>
            <person name="Fortman J."/>
            <person name="Woyke T."/>
        </authorList>
    </citation>
    <scope>NUCLEOTIDE SEQUENCE [LARGE SCALE GENOMIC DNA]</scope>
    <source>
        <strain evidence="5">Tu 4113</strain>
    </source>
</reference>
<dbReference type="EMBL" id="CP002994">
    <property type="protein sequence ID" value="AEM85857.1"/>
    <property type="molecule type" value="Genomic_DNA"/>
</dbReference>
<keyword evidence="6" id="KW-1185">Reference proteome</keyword>
<organism evidence="5 6">
    <name type="scientific">Streptomyces violaceusniger (strain Tu 4113)</name>
    <dbReference type="NCBI Taxonomy" id="653045"/>
    <lineage>
        <taxon>Bacteria</taxon>
        <taxon>Bacillati</taxon>
        <taxon>Actinomycetota</taxon>
        <taxon>Actinomycetes</taxon>
        <taxon>Kitasatosporales</taxon>
        <taxon>Streptomycetaceae</taxon>
        <taxon>Streptomyces</taxon>
        <taxon>Streptomyces violaceusniger group</taxon>
    </lineage>
</organism>
<dbReference type="SUPFAM" id="SSF46785">
    <property type="entry name" value="Winged helix' DNA-binding domain"/>
    <property type="match status" value="2"/>
</dbReference>
<dbReference type="RefSeq" id="WP_014059339.1">
    <property type="nucleotide sequence ID" value="NC_015957.1"/>
</dbReference>
<dbReference type="PROSITE" id="PS50956">
    <property type="entry name" value="HTH_ASNC_2"/>
    <property type="match status" value="1"/>
</dbReference>
<dbReference type="Gene3D" id="1.10.10.10">
    <property type="entry name" value="Winged helix-like DNA-binding domain superfamily/Winged helix DNA-binding domain"/>
    <property type="match status" value="2"/>
</dbReference>
<dbReference type="GO" id="GO:0005829">
    <property type="term" value="C:cytosol"/>
    <property type="evidence" value="ECO:0007669"/>
    <property type="project" value="TreeGrafter"/>
</dbReference>
<evidence type="ECO:0000313" key="6">
    <source>
        <dbReference type="Proteomes" id="UP000008703"/>
    </source>
</evidence>
<dbReference type="InterPro" id="IPR019888">
    <property type="entry name" value="Tscrpt_reg_AsnC-like"/>
</dbReference>
<gene>
    <name evidence="5" type="ORF">Strvi_6415</name>
</gene>
<dbReference type="SMART" id="SM00344">
    <property type="entry name" value="HTH_ASNC"/>
    <property type="match status" value="2"/>
</dbReference>
<evidence type="ECO:0000256" key="2">
    <source>
        <dbReference type="ARBA" id="ARBA00023125"/>
    </source>
</evidence>
<accession>G2P856</accession>
<dbReference type="PANTHER" id="PTHR30154:SF34">
    <property type="entry name" value="TRANSCRIPTIONAL REGULATOR AZLB"/>
    <property type="match status" value="1"/>
</dbReference>
<dbReference type="InterPro" id="IPR036390">
    <property type="entry name" value="WH_DNA-bd_sf"/>
</dbReference>
<dbReference type="InterPro" id="IPR011008">
    <property type="entry name" value="Dimeric_a/b-barrel"/>
</dbReference>
<proteinExistence type="predicted"/>
<keyword evidence="3" id="KW-0804">Transcription</keyword>
<sequence length="325" mass="34839">MDVTDQQILQCLMLDGRAPMRRIAEVVGVSEQTAARRYRAMEQAGVLRVLVRETLARANQRLWLLRLQCRPDAAAKLGAVLAAREDVAWVALHSGGAELMCTTTLPANAACGTGVLPKLSNTSAVLSFAAYLVLHSYSGGPAEWSGFDRPLTETQQRRLLNGREAQPRAVTYDSAPSEDQILLRELAADGRATAAALSRALGWPVSRVAAHLRSLIDSGSVDVDVDVLLESFGHTASATLLIQVSPSRIGDVGEALSRHPQTSWVAAITGSANITAAVTCHNSQELFQYVTGDVGPLIGVIHVEILPVLNRLKQAATRVINGRLE</sequence>
<dbReference type="Proteomes" id="UP000008703">
    <property type="component" value="Chromosome"/>
</dbReference>
<dbReference type="PRINTS" id="PR00033">
    <property type="entry name" value="HTHASNC"/>
</dbReference>
<dbReference type="eggNOG" id="COG1522">
    <property type="taxonomic scope" value="Bacteria"/>
</dbReference>
<dbReference type="Pfam" id="PF13412">
    <property type="entry name" value="HTH_24"/>
    <property type="match status" value="1"/>
</dbReference>
<dbReference type="KEGG" id="svl:Strvi_6415"/>
<keyword evidence="1" id="KW-0805">Transcription regulation</keyword>
<dbReference type="HOGENOM" id="CLU_044190_0_0_11"/>
<dbReference type="InterPro" id="IPR036388">
    <property type="entry name" value="WH-like_DNA-bd_sf"/>
</dbReference>
<dbReference type="Pfam" id="PF13404">
    <property type="entry name" value="HTH_AsnC-type"/>
    <property type="match status" value="1"/>
</dbReference>
<dbReference type="PANTHER" id="PTHR30154">
    <property type="entry name" value="LEUCINE-RESPONSIVE REGULATORY PROTEIN"/>
    <property type="match status" value="1"/>
</dbReference>
<dbReference type="Pfam" id="PF22482">
    <property type="entry name" value="AsnC_trans_reg_3"/>
    <property type="match status" value="1"/>
</dbReference>
<name>G2P856_STRV4</name>
<feature type="domain" description="HTH asnC-type" evidence="4">
    <location>
        <begin position="1"/>
        <end position="48"/>
    </location>
</feature>
<dbReference type="GO" id="GO:0043565">
    <property type="term" value="F:sequence-specific DNA binding"/>
    <property type="evidence" value="ECO:0007669"/>
    <property type="project" value="InterPro"/>
</dbReference>
<keyword evidence="2" id="KW-0238">DNA-binding</keyword>
<dbReference type="InterPro" id="IPR000485">
    <property type="entry name" value="AsnC-type_HTH_dom"/>
</dbReference>
<evidence type="ECO:0000313" key="5">
    <source>
        <dbReference type="EMBL" id="AEM85857.1"/>
    </source>
</evidence>
<dbReference type="Gene3D" id="3.30.70.920">
    <property type="match status" value="1"/>
</dbReference>
<dbReference type="AlphaFoldDB" id="G2P856"/>
<evidence type="ECO:0000256" key="3">
    <source>
        <dbReference type="ARBA" id="ARBA00023163"/>
    </source>
</evidence>
<evidence type="ECO:0000256" key="1">
    <source>
        <dbReference type="ARBA" id="ARBA00023015"/>
    </source>
</evidence>
<evidence type="ECO:0000259" key="4">
    <source>
        <dbReference type="PROSITE" id="PS50956"/>
    </source>
</evidence>
<dbReference type="GO" id="GO:0043200">
    <property type="term" value="P:response to amino acid"/>
    <property type="evidence" value="ECO:0007669"/>
    <property type="project" value="TreeGrafter"/>
</dbReference>
<protein>
    <submittedName>
        <fullName evidence="5">Transcriptional regulator, AsnC family</fullName>
    </submittedName>
</protein>